<feature type="domain" description="DUF3071" evidence="2">
    <location>
        <begin position="26"/>
        <end position="201"/>
    </location>
</feature>
<evidence type="ECO:0000313" key="4">
    <source>
        <dbReference type="Proteomes" id="UP000502996"/>
    </source>
</evidence>
<dbReference type="InterPro" id="IPR047682">
    <property type="entry name" value="SepH-like"/>
</dbReference>
<feature type="region of interest" description="Disordered" evidence="1">
    <location>
        <begin position="226"/>
        <end position="333"/>
    </location>
</feature>
<accession>A0A6G6WCI8</accession>
<dbReference type="Pfam" id="PF11268">
    <property type="entry name" value="DUF3071"/>
    <property type="match status" value="1"/>
</dbReference>
<name>A0A6G6WCI8_9ACTN</name>
<keyword evidence="4" id="KW-1185">Reference proteome</keyword>
<evidence type="ECO:0000313" key="3">
    <source>
        <dbReference type="EMBL" id="QIG42867.1"/>
    </source>
</evidence>
<dbReference type="Proteomes" id="UP000502996">
    <property type="component" value="Chromosome"/>
</dbReference>
<proteinExistence type="predicted"/>
<protein>
    <submittedName>
        <fullName evidence="3">DUF3071 domain-containing protein</fullName>
    </submittedName>
</protein>
<evidence type="ECO:0000256" key="1">
    <source>
        <dbReference type="SAM" id="MobiDB-lite"/>
    </source>
</evidence>
<feature type="region of interest" description="Disordered" evidence="1">
    <location>
        <begin position="1"/>
        <end position="25"/>
    </location>
</feature>
<dbReference type="NCBIfam" id="NF040712">
    <property type="entry name" value="SepH"/>
    <property type="match status" value="1"/>
</dbReference>
<feature type="region of interest" description="Disordered" evidence="1">
    <location>
        <begin position="63"/>
        <end position="83"/>
    </location>
</feature>
<dbReference type="EMBL" id="CP049257">
    <property type="protein sequence ID" value="QIG42867.1"/>
    <property type="molecule type" value="Genomic_DNA"/>
</dbReference>
<reference evidence="3 4" key="1">
    <citation type="submission" date="2020-02" db="EMBL/GenBank/DDBJ databases">
        <title>Full genome sequence of Nocardioides sp. R-3366.</title>
        <authorList>
            <person name="Im W.-T."/>
        </authorList>
    </citation>
    <scope>NUCLEOTIDE SEQUENCE [LARGE SCALE GENOMIC DNA]</scope>
    <source>
        <strain evidence="3 4">R-3366</strain>
    </source>
</reference>
<dbReference type="AlphaFoldDB" id="A0A6G6WCI8"/>
<evidence type="ECO:0000259" key="2">
    <source>
        <dbReference type="Pfam" id="PF11268"/>
    </source>
</evidence>
<dbReference type="KEGG" id="nano:G5V58_08870"/>
<dbReference type="RefSeq" id="WP_165231235.1">
    <property type="nucleotide sequence ID" value="NZ_CP049257.1"/>
</dbReference>
<organism evidence="3 4">
    <name type="scientific">Nocardioides anomalus</name>
    <dbReference type="NCBI Taxonomy" id="2712223"/>
    <lineage>
        <taxon>Bacteria</taxon>
        <taxon>Bacillati</taxon>
        <taxon>Actinomycetota</taxon>
        <taxon>Actinomycetes</taxon>
        <taxon>Propionibacteriales</taxon>
        <taxon>Nocardioidaceae</taxon>
        <taxon>Nocardioides</taxon>
    </lineage>
</organism>
<gene>
    <name evidence="3" type="ORF">G5V58_08870</name>
</gene>
<feature type="compositionally biased region" description="Pro residues" evidence="1">
    <location>
        <begin position="66"/>
        <end position="79"/>
    </location>
</feature>
<sequence length="333" mass="36006">MSAPERTPSLPPVAARPQPSTGGGYLTLVGVTPDGRRLRLADPHDPSGAEYTVDIDARLRAALGVPPSPRPDDPVPSVPPVETRMDSLLRPRDIQARIRAGETPESVAAAAQTTVEKVMPYAAPVLAERDHVAERAQKSSIRRPAGEARTLLGEAITTHLHERNIDPEVVTWDAWRREDGRWALTGRYSVQGREGLAELTFDQPGNFVVLDNDDARWLVGELAEPAPEPEAQADPDAEPEAAVRRLSAVRPAEDDAQLTLTDEPIEAFLDDRPGLDESELIEEAADAAALDEDPEPEPGPDSEPARRPVKKSRGRASVPSWDEIMFGGGPTEG</sequence>
<dbReference type="InterPro" id="IPR021421">
    <property type="entry name" value="DUF3071"/>
</dbReference>
<feature type="compositionally biased region" description="Acidic residues" evidence="1">
    <location>
        <begin position="276"/>
        <end position="300"/>
    </location>
</feature>